<keyword evidence="2" id="KW-1185">Reference proteome</keyword>
<dbReference type="PANTHER" id="PTHR47446">
    <property type="entry name" value="RING-TYPE E3 UBIQUITIN TRANSFERASE"/>
    <property type="match status" value="1"/>
</dbReference>
<dbReference type="Gene3D" id="2.130.10.10">
    <property type="entry name" value="YVTN repeat-like/Quinoprotein amine dehydrogenase"/>
    <property type="match status" value="1"/>
</dbReference>
<organism evidence="1 2">
    <name type="scientific">Heracleum sosnowskyi</name>
    <dbReference type="NCBI Taxonomy" id="360622"/>
    <lineage>
        <taxon>Eukaryota</taxon>
        <taxon>Viridiplantae</taxon>
        <taxon>Streptophyta</taxon>
        <taxon>Embryophyta</taxon>
        <taxon>Tracheophyta</taxon>
        <taxon>Spermatophyta</taxon>
        <taxon>Magnoliopsida</taxon>
        <taxon>eudicotyledons</taxon>
        <taxon>Gunneridae</taxon>
        <taxon>Pentapetalae</taxon>
        <taxon>asterids</taxon>
        <taxon>campanulids</taxon>
        <taxon>Apiales</taxon>
        <taxon>Apiaceae</taxon>
        <taxon>Apioideae</taxon>
        <taxon>apioid superclade</taxon>
        <taxon>Tordylieae</taxon>
        <taxon>Tordyliinae</taxon>
        <taxon>Heracleum</taxon>
    </lineage>
</organism>
<evidence type="ECO:0000313" key="1">
    <source>
        <dbReference type="EMBL" id="KAK1389806.1"/>
    </source>
</evidence>
<dbReference type="InterPro" id="IPR036322">
    <property type="entry name" value="WD40_repeat_dom_sf"/>
</dbReference>
<reference evidence="1" key="2">
    <citation type="submission" date="2023-05" db="EMBL/GenBank/DDBJ databases">
        <authorList>
            <person name="Schelkunov M.I."/>
        </authorList>
    </citation>
    <scope>NUCLEOTIDE SEQUENCE</scope>
    <source>
        <strain evidence="1">Hsosn_3</strain>
        <tissue evidence="1">Leaf</tissue>
    </source>
</reference>
<gene>
    <name evidence="1" type="ORF">POM88_017984</name>
</gene>
<evidence type="ECO:0000313" key="2">
    <source>
        <dbReference type="Proteomes" id="UP001237642"/>
    </source>
</evidence>
<dbReference type="InterPro" id="IPR015943">
    <property type="entry name" value="WD40/YVTN_repeat-like_dom_sf"/>
</dbReference>
<reference evidence="1" key="1">
    <citation type="submission" date="2023-02" db="EMBL/GenBank/DDBJ databases">
        <title>Genome of toxic invasive species Heracleum sosnowskyi carries increased number of genes despite the absence of recent whole-genome duplications.</title>
        <authorList>
            <person name="Schelkunov M."/>
            <person name="Shtratnikova V."/>
            <person name="Makarenko M."/>
            <person name="Klepikova A."/>
            <person name="Omelchenko D."/>
            <person name="Novikova G."/>
            <person name="Obukhova E."/>
            <person name="Bogdanov V."/>
            <person name="Penin A."/>
            <person name="Logacheva M."/>
        </authorList>
    </citation>
    <scope>NUCLEOTIDE SEQUENCE</scope>
    <source>
        <strain evidence="1">Hsosn_3</strain>
        <tissue evidence="1">Leaf</tissue>
    </source>
</reference>
<protein>
    <submittedName>
        <fullName evidence="1">Uncharacterized protein</fullName>
    </submittedName>
</protein>
<sequence length="156" mass="16987">MYIAYASSSCGRSTIGQEEIHCVQVHDVKEAVLELVANHSIACFAPQGTGVKIYNWSGVPKHINFNKTVKCLAMMGDKLYCGCTAFSIQCITVNNDFIFTATRFGTIEAWLKERVTRVASIKMGSGGNAKITCLTSDKDGQMLFAASSDGKIQVKF</sequence>
<name>A0AAD8MYQ4_9APIA</name>
<proteinExistence type="predicted"/>
<dbReference type="PANTHER" id="PTHR47446:SF3">
    <property type="entry name" value="RING-TYPE E3 UBIQUITIN TRANSFERASE"/>
    <property type="match status" value="1"/>
</dbReference>
<dbReference type="EMBL" id="JAUIZM010000004">
    <property type="protein sequence ID" value="KAK1389806.1"/>
    <property type="molecule type" value="Genomic_DNA"/>
</dbReference>
<dbReference type="Proteomes" id="UP001237642">
    <property type="component" value="Unassembled WGS sequence"/>
</dbReference>
<dbReference type="AlphaFoldDB" id="A0AAD8MYQ4"/>
<dbReference type="SUPFAM" id="SSF50978">
    <property type="entry name" value="WD40 repeat-like"/>
    <property type="match status" value="1"/>
</dbReference>
<comment type="caution">
    <text evidence="1">The sequence shown here is derived from an EMBL/GenBank/DDBJ whole genome shotgun (WGS) entry which is preliminary data.</text>
</comment>
<dbReference type="InterPro" id="IPR052858">
    <property type="entry name" value="E3_ubiquitin-ligase_LIN"/>
</dbReference>
<accession>A0AAD8MYQ4</accession>